<proteinExistence type="predicted"/>
<protein>
    <submittedName>
        <fullName evidence="1">Uncharacterized protein</fullName>
    </submittedName>
</protein>
<evidence type="ECO:0000313" key="1">
    <source>
        <dbReference type="EMBL" id="KZV06629.1"/>
    </source>
</evidence>
<dbReference type="EMBL" id="KV071873">
    <property type="protein sequence ID" value="KZV06629.1"/>
    <property type="molecule type" value="Genomic_DNA"/>
</dbReference>
<dbReference type="AlphaFoldDB" id="A0A2Z6ZUV5"/>
<organism evidence="1 2">
    <name type="scientific">Dorcoceras hygrometricum</name>
    <dbReference type="NCBI Taxonomy" id="472368"/>
    <lineage>
        <taxon>Eukaryota</taxon>
        <taxon>Viridiplantae</taxon>
        <taxon>Streptophyta</taxon>
        <taxon>Embryophyta</taxon>
        <taxon>Tracheophyta</taxon>
        <taxon>Spermatophyta</taxon>
        <taxon>Magnoliopsida</taxon>
        <taxon>eudicotyledons</taxon>
        <taxon>Gunneridae</taxon>
        <taxon>Pentapetalae</taxon>
        <taxon>asterids</taxon>
        <taxon>lamiids</taxon>
        <taxon>Lamiales</taxon>
        <taxon>Gesneriaceae</taxon>
        <taxon>Didymocarpoideae</taxon>
        <taxon>Trichosporeae</taxon>
        <taxon>Loxocarpinae</taxon>
        <taxon>Dorcoceras</taxon>
    </lineage>
</organism>
<sequence length="62" mass="6518">MVARNCARRCIALGAASRALPPRFRGGGAAVGRPPLRRVSGDVVTAGLNSSRFWFRPVPGSP</sequence>
<dbReference type="Proteomes" id="UP000250235">
    <property type="component" value="Unassembled WGS sequence"/>
</dbReference>
<evidence type="ECO:0000313" key="2">
    <source>
        <dbReference type="Proteomes" id="UP000250235"/>
    </source>
</evidence>
<gene>
    <name evidence="1" type="ORF">F511_45890</name>
</gene>
<keyword evidence="2" id="KW-1185">Reference proteome</keyword>
<accession>A0A2Z6ZUV5</accession>
<name>A0A2Z6ZUV5_9LAMI</name>
<reference evidence="1 2" key="1">
    <citation type="journal article" date="2015" name="Proc. Natl. Acad. Sci. U.S.A.">
        <title>The resurrection genome of Boea hygrometrica: A blueprint for survival of dehydration.</title>
        <authorList>
            <person name="Xiao L."/>
            <person name="Yang G."/>
            <person name="Zhang L."/>
            <person name="Yang X."/>
            <person name="Zhao S."/>
            <person name="Ji Z."/>
            <person name="Zhou Q."/>
            <person name="Hu M."/>
            <person name="Wang Y."/>
            <person name="Chen M."/>
            <person name="Xu Y."/>
            <person name="Jin H."/>
            <person name="Xiao X."/>
            <person name="Hu G."/>
            <person name="Bao F."/>
            <person name="Hu Y."/>
            <person name="Wan P."/>
            <person name="Li L."/>
            <person name="Deng X."/>
            <person name="Kuang T."/>
            <person name="Xiang C."/>
            <person name="Zhu J.K."/>
            <person name="Oliver M.J."/>
            <person name="He Y."/>
        </authorList>
    </citation>
    <scope>NUCLEOTIDE SEQUENCE [LARGE SCALE GENOMIC DNA]</scope>
    <source>
        <strain evidence="2">cv. XS01</strain>
    </source>
</reference>